<dbReference type="InterPro" id="IPR023404">
    <property type="entry name" value="rSAM_horseshoe"/>
</dbReference>
<reference evidence="2" key="2">
    <citation type="submission" date="2021-04" db="EMBL/GenBank/DDBJ databases">
        <authorList>
            <person name="Gilroy R."/>
        </authorList>
    </citation>
    <scope>NUCLEOTIDE SEQUENCE</scope>
    <source>
        <strain evidence="2">2239</strain>
    </source>
</reference>
<evidence type="ECO:0000259" key="1">
    <source>
        <dbReference type="PROSITE" id="PS51918"/>
    </source>
</evidence>
<dbReference type="InterPro" id="IPR045784">
    <property type="entry name" value="Radical_SAM_N2"/>
</dbReference>
<dbReference type="GO" id="GO:0051536">
    <property type="term" value="F:iron-sulfur cluster binding"/>
    <property type="evidence" value="ECO:0007669"/>
    <property type="project" value="InterPro"/>
</dbReference>
<accession>A0A9D2AD56</accession>
<comment type="caution">
    <text evidence="2">The sequence shown here is derived from an EMBL/GenBank/DDBJ whole genome shotgun (WGS) entry which is preliminary data.</text>
</comment>
<reference evidence="2" key="1">
    <citation type="journal article" date="2021" name="PeerJ">
        <title>Extensive microbial diversity within the chicken gut microbiome revealed by metagenomics and culture.</title>
        <authorList>
            <person name="Gilroy R."/>
            <person name="Ravi A."/>
            <person name="Getino M."/>
            <person name="Pursley I."/>
            <person name="Horton D.L."/>
            <person name="Alikhan N.F."/>
            <person name="Baker D."/>
            <person name="Gharbi K."/>
            <person name="Hall N."/>
            <person name="Watson M."/>
            <person name="Adriaenssens E.M."/>
            <person name="Foster-Nyarko E."/>
            <person name="Jarju S."/>
            <person name="Secka A."/>
            <person name="Antonio M."/>
            <person name="Oren A."/>
            <person name="Chaudhuri R.R."/>
            <person name="La Ragione R."/>
            <person name="Hildebrand F."/>
            <person name="Pallen M.J."/>
        </authorList>
    </citation>
    <scope>NUCLEOTIDE SEQUENCE</scope>
    <source>
        <strain evidence="2">2239</strain>
    </source>
</reference>
<gene>
    <name evidence="2" type="ORF">H9865_04790</name>
</gene>
<evidence type="ECO:0000313" key="2">
    <source>
        <dbReference type="EMBL" id="HIX05408.1"/>
    </source>
</evidence>
<dbReference type="Proteomes" id="UP000824193">
    <property type="component" value="Unassembled WGS sequence"/>
</dbReference>
<dbReference type="InterPro" id="IPR007197">
    <property type="entry name" value="rSAM"/>
</dbReference>
<feature type="domain" description="Radical SAM core" evidence="1">
    <location>
        <begin position="259"/>
        <end position="498"/>
    </location>
</feature>
<dbReference type="SMART" id="SM00729">
    <property type="entry name" value="Elp3"/>
    <property type="match status" value="1"/>
</dbReference>
<evidence type="ECO:0000313" key="3">
    <source>
        <dbReference type="Proteomes" id="UP000824193"/>
    </source>
</evidence>
<name>A0A9D2AD56_9FIRM</name>
<dbReference type="PANTHER" id="PTHR42731">
    <property type="entry name" value="SLL1084 PROTEIN"/>
    <property type="match status" value="1"/>
</dbReference>
<organism evidence="2 3">
    <name type="scientific">Candidatus Allofournierella pullicola</name>
    <dbReference type="NCBI Taxonomy" id="2838596"/>
    <lineage>
        <taxon>Bacteria</taxon>
        <taxon>Bacillati</taxon>
        <taxon>Bacillota</taxon>
        <taxon>Clostridia</taxon>
        <taxon>Eubacteriales</taxon>
        <taxon>Oscillospiraceae</taxon>
        <taxon>Allofournierella</taxon>
    </lineage>
</organism>
<dbReference type="AlphaFoldDB" id="A0A9D2AD56"/>
<dbReference type="InterPro" id="IPR023862">
    <property type="entry name" value="CHP03960_rSAM"/>
</dbReference>
<sequence length="625" mass="70468">MEEPVLFDPKLKEALAHVQKPGRYTGGEPGCVIKDKAAVDLRFAFCFPDTYEVGMSFLGMKILYELLNQQPNWWCERAFMPWVDMKAEMERVGLPLYALESKDPLTAFDIVGFTLQYELSYSNILAMLDMAGIPLRAEDRGEEWPLIVAGGPCVCNAEPLADFIDMMMLGEGEEQLPHVCRIVEEAKREGLPKKEVLRRIAAVPGCYVPSFYDVSYHEDGRVKAITPNDPAAPAVITKAVIRDMDSQTPPTHFVVPMVGAVHDRAQIEVLRGCVRGCRFCQAGFLYRPMRQRSADKLNEAARQLCGNTGYEEISLTSLSTSDHSQLEPLLDDLLTWTKDEHVSLSLPSLRIDNFSESLVEKTNRVRKTGLTFAPEAGTQRLRDVINKNVTWPEIERTCSLAFKAGYTSVKLYFMMGLPTETMEDIEGIADTAQKVVDLYYANPDKPKGKSVQVTISVACFAPKPHTPFQFVPQDTEEQLREKQQHLLHSVHSKKIHVNYHDSSISFLEAVFAKGDRRLGRVLETAYRKGCFFDGWDECFHYDRWMEAFAECGLDTAFYANRFIGLDEVTPWSHMDYGVSHDFLVREYQKAMAAQTTPPCNRKCSACGANKFVGGACFDYSADLVH</sequence>
<dbReference type="GO" id="GO:0003824">
    <property type="term" value="F:catalytic activity"/>
    <property type="evidence" value="ECO:0007669"/>
    <property type="project" value="InterPro"/>
</dbReference>
<dbReference type="EMBL" id="DXFW01000012">
    <property type="protein sequence ID" value="HIX05408.1"/>
    <property type="molecule type" value="Genomic_DNA"/>
</dbReference>
<dbReference type="SFLD" id="SFLDG01082">
    <property type="entry name" value="B12-binding_domain_containing"/>
    <property type="match status" value="1"/>
</dbReference>
<dbReference type="SFLD" id="SFLDS00029">
    <property type="entry name" value="Radical_SAM"/>
    <property type="match status" value="1"/>
</dbReference>
<dbReference type="NCBIfam" id="TIGR03960">
    <property type="entry name" value="rSAM_fuse_unch"/>
    <property type="match status" value="1"/>
</dbReference>
<protein>
    <submittedName>
        <fullName evidence="2">TIGR03960 family B12-binding radical SAM protein</fullName>
    </submittedName>
</protein>
<dbReference type="PROSITE" id="PS51918">
    <property type="entry name" value="RADICAL_SAM"/>
    <property type="match status" value="1"/>
</dbReference>
<dbReference type="InterPro" id="IPR006638">
    <property type="entry name" value="Elp3/MiaA/NifB-like_rSAM"/>
</dbReference>
<dbReference type="Pfam" id="PF04055">
    <property type="entry name" value="Radical_SAM"/>
    <property type="match status" value="1"/>
</dbReference>
<dbReference type="PANTHER" id="PTHR42731:SF1">
    <property type="entry name" value="RADICAL SAM DOMAIN PROTEIN"/>
    <property type="match status" value="1"/>
</dbReference>
<proteinExistence type="predicted"/>
<dbReference type="Gene3D" id="3.80.30.20">
    <property type="entry name" value="tm_1862 like domain"/>
    <property type="match status" value="1"/>
</dbReference>
<dbReference type="SUPFAM" id="SSF102114">
    <property type="entry name" value="Radical SAM enzymes"/>
    <property type="match status" value="1"/>
</dbReference>
<dbReference type="Pfam" id="PF19864">
    <property type="entry name" value="Radical_SAM_N2"/>
    <property type="match status" value="1"/>
</dbReference>
<dbReference type="InterPro" id="IPR058240">
    <property type="entry name" value="rSAM_sf"/>
</dbReference>